<sequence>MAATPSLQTTTPDACTSSLAPAGAHADDLPPELLLIIFGFLDPVTLNRVAGVSRSWRQWARDPVLWKTLSARHFPATRGSRPSTDWYKLYRGMFLAQVPRKRAAILRATDSTVDVPPLPRARPRPSTRGRLATLVFPRLPFAVDLDEIRGLASAHGFVLQAIIRRRRAWRGTDRVWSHPRPARSATSSATGLDAWAEVFIRFHRPVDALAAAAHLADLTFNGIRVGVACRDMHL</sequence>
<dbReference type="InterPro" id="IPR036047">
    <property type="entry name" value="F-box-like_dom_sf"/>
</dbReference>
<dbReference type="GO" id="GO:0019005">
    <property type="term" value="C:SCF ubiquitin ligase complex"/>
    <property type="evidence" value="ECO:0007669"/>
    <property type="project" value="TreeGrafter"/>
</dbReference>
<dbReference type="EMBL" id="GL349447">
    <property type="protein sequence ID" value="KNC47586.1"/>
    <property type="molecule type" value="Genomic_DNA"/>
</dbReference>
<dbReference type="GeneID" id="25562277"/>
<organism evidence="2 3">
    <name type="scientific">Thecamonas trahens ATCC 50062</name>
    <dbReference type="NCBI Taxonomy" id="461836"/>
    <lineage>
        <taxon>Eukaryota</taxon>
        <taxon>Apusozoa</taxon>
        <taxon>Apusomonadida</taxon>
        <taxon>Apusomonadidae</taxon>
        <taxon>Thecamonas</taxon>
    </lineage>
</organism>
<dbReference type="SUPFAM" id="SSF81383">
    <property type="entry name" value="F-box domain"/>
    <property type="match status" value="1"/>
</dbReference>
<dbReference type="PANTHER" id="PTHR12874:SF9">
    <property type="entry name" value="F-BOX ONLY PROTEIN 48"/>
    <property type="match status" value="1"/>
</dbReference>
<dbReference type="SMART" id="SM00256">
    <property type="entry name" value="FBOX"/>
    <property type="match status" value="1"/>
</dbReference>
<dbReference type="GO" id="GO:0031146">
    <property type="term" value="P:SCF-dependent proteasomal ubiquitin-dependent protein catabolic process"/>
    <property type="evidence" value="ECO:0007669"/>
    <property type="project" value="TreeGrafter"/>
</dbReference>
<protein>
    <recommendedName>
        <fullName evidence="1">F-box domain-containing protein</fullName>
    </recommendedName>
</protein>
<dbReference type="AlphaFoldDB" id="A0A0L0D6A5"/>
<gene>
    <name evidence="2" type="ORF">AMSG_02611</name>
</gene>
<dbReference type="RefSeq" id="XP_013759516.1">
    <property type="nucleotide sequence ID" value="XM_013904062.1"/>
</dbReference>
<keyword evidence="3" id="KW-1185">Reference proteome</keyword>
<dbReference type="InterPro" id="IPR001810">
    <property type="entry name" value="F-box_dom"/>
</dbReference>
<proteinExistence type="predicted"/>
<dbReference type="GO" id="GO:0005737">
    <property type="term" value="C:cytoplasm"/>
    <property type="evidence" value="ECO:0007669"/>
    <property type="project" value="TreeGrafter"/>
</dbReference>
<dbReference type="PANTHER" id="PTHR12874">
    <property type="entry name" value="F-BOX ONLY PROTEIN 48-RELATED"/>
    <property type="match status" value="1"/>
</dbReference>
<name>A0A0L0D6A5_THETB</name>
<reference evidence="2 3" key="1">
    <citation type="submission" date="2010-05" db="EMBL/GenBank/DDBJ databases">
        <title>The Genome Sequence of Thecamonas trahens ATCC 50062.</title>
        <authorList>
            <consortium name="The Broad Institute Genome Sequencing Platform"/>
            <person name="Russ C."/>
            <person name="Cuomo C."/>
            <person name="Shea T."/>
            <person name="Young S.K."/>
            <person name="Zeng Q."/>
            <person name="Koehrsen M."/>
            <person name="Haas B."/>
            <person name="Borodovsky M."/>
            <person name="Guigo R."/>
            <person name="Alvarado L."/>
            <person name="Berlin A."/>
            <person name="Bochicchio J."/>
            <person name="Borenstein D."/>
            <person name="Chapman S."/>
            <person name="Chen Z."/>
            <person name="Freedman E."/>
            <person name="Gellesch M."/>
            <person name="Goldberg J."/>
            <person name="Griggs A."/>
            <person name="Gujja S."/>
            <person name="Heilman E."/>
            <person name="Heiman D."/>
            <person name="Hepburn T."/>
            <person name="Howarth C."/>
            <person name="Jen D."/>
            <person name="Larson L."/>
            <person name="Mehta T."/>
            <person name="Park D."/>
            <person name="Pearson M."/>
            <person name="Roberts A."/>
            <person name="Saif S."/>
            <person name="Shenoy N."/>
            <person name="Sisk P."/>
            <person name="Stolte C."/>
            <person name="Sykes S."/>
            <person name="Thomson T."/>
            <person name="Walk T."/>
            <person name="White J."/>
            <person name="Yandava C."/>
            <person name="Burger G."/>
            <person name="Gray M.W."/>
            <person name="Holland P.W.H."/>
            <person name="King N."/>
            <person name="Lang F.B.F."/>
            <person name="Roger A.J."/>
            <person name="Ruiz-Trillo I."/>
            <person name="Lander E."/>
            <person name="Nusbaum C."/>
        </authorList>
    </citation>
    <scope>NUCLEOTIDE SEQUENCE [LARGE SCALE GENOMIC DNA]</scope>
    <source>
        <strain evidence="2 3">ATCC 50062</strain>
    </source>
</reference>
<dbReference type="Pfam" id="PF12937">
    <property type="entry name" value="F-box-like"/>
    <property type="match status" value="1"/>
</dbReference>
<dbReference type="Gene3D" id="1.20.1280.50">
    <property type="match status" value="1"/>
</dbReference>
<accession>A0A0L0D6A5</accession>
<dbReference type="Proteomes" id="UP000054408">
    <property type="component" value="Unassembled WGS sequence"/>
</dbReference>
<evidence type="ECO:0000259" key="1">
    <source>
        <dbReference type="PROSITE" id="PS50181"/>
    </source>
</evidence>
<evidence type="ECO:0000313" key="2">
    <source>
        <dbReference type="EMBL" id="KNC47586.1"/>
    </source>
</evidence>
<feature type="domain" description="F-box" evidence="1">
    <location>
        <begin position="23"/>
        <end position="69"/>
    </location>
</feature>
<dbReference type="PROSITE" id="PS50181">
    <property type="entry name" value="FBOX"/>
    <property type="match status" value="1"/>
</dbReference>
<evidence type="ECO:0000313" key="3">
    <source>
        <dbReference type="Proteomes" id="UP000054408"/>
    </source>
</evidence>
<dbReference type="OrthoDB" id="9973183at2759"/>